<feature type="domain" description="DUF5658" evidence="2">
    <location>
        <begin position="14"/>
        <end position="102"/>
    </location>
</feature>
<keyword evidence="1" id="KW-1133">Transmembrane helix</keyword>
<dbReference type="Pfam" id="PF18902">
    <property type="entry name" value="DUF5658"/>
    <property type="match status" value="1"/>
</dbReference>
<protein>
    <submittedName>
        <fullName evidence="3">Hypothetical membrane protein</fullName>
    </submittedName>
</protein>
<evidence type="ECO:0000259" key="2">
    <source>
        <dbReference type="Pfam" id="PF18902"/>
    </source>
</evidence>
<dbReference type="KEGG" id="tko:TK1020"/>
<accession>Q5JJ99</accession>
<name>Q5JJ99_THEKO</name>
<dbReference type="EnsemblBacteria" id="BAD85209">
    <property type="protein sequence ID" value="BAD85209"/>
    <property type="gene ID" value="TK1020"/>
</dbReference>
<evidence type="ECO:0000313" key="4">
    <source>
        <dbReference type="Proteomes" id="UP000000536"/>
    </source>
</evidence>
<sequence length="134" mass="14757">MKMKWRREKAYGAAFLVFSLLDALTTWVGVQRGFSEANPIVASRLSDPALFFGSFALFTTLGLLVIFASSYMSRFSRAFGYFPPLFILMRALPVFNNAYLLAGRNSAFLSLPAGFLILPLAKNSGKLLSSPTKS</sequence>
<keyword evidence="1" id="KW-0472">Membrane</keyword>
<dbReference type="InParanoid" id="Q5JJ99"/>
<dbReference type="eggNOG" id="arCOG07940">
    <property type="taxonomic scope" value="Archaea"/>
</dbReference>
<keyword evidence="4" id="KW-1185">Reference proteome</keyword>
<evidence type="ECO:0000256" key="1">
    <source>
        <dbReference type="SAM" id="Phobius"/>
    </source>
</evidence>
<organism evidence="3 4">
    <name type="scientific">Thermococcus kodakarensis (strain ATCC BAA-918 / JCM 12380 / KOD1)</name>
    <name type="common">Pyrococcus kodakaraensis (strain KOD1)</name>
    <dbReference type="NCBI Taxonomy" id="69014"/>
    <lineage>
        <taxon>Archaea</taxon>
        <taxon>Methanobacteriati</taxon>
        <taxon>Methanobacteriota</taxon>
        <taxon>Thermococci</taxon>
        <taxon>Thermococcales</taxon>
        <taxon>Thermococcaceae</taxon>
        <taxon>Thermococcus</taxon>
    </lineage>
</organism>
<dbReference type="EMBL" id="AP006878">
    <property type="protein sequence ID" value="BAD85209.1"/>
    <property type="molecule type" value="Genomic_DNA"/>
</dbReference>
<feature type="transmembrane region" description="Helical" evidence="1">
    <location>
        <begin position="78"/>
        <end position="95"/>
    </location>
</feature>
<dbReference type="STRING" id="69014.TK1020"/>
<dbReference type="OrthoDB" id="97614at2157"/>
<feature type="transmembrane region" description="Helical" evidence="1">
    <location>
        <begin position="49"/>
        <end position="71"/>
    </location>
</feature>
<evidence type="ECO:0000313" key="3">
    <source>
        <dbReference type="EMBL" id="BAD85209.1"/>
    </source>
</evidence>
<gene>
    <name evidence="3" type="ordered locus">TK1020</name>
</gene>
<dbReference type="InterPro" id="IPR043717">
    <property type="entry name" value="DUF5658"/>
</dbReference>
<dbReference type="Proteomes" id="UP000000536">
    <property type="component" value="Chromosome"/>
</dbReference>
<dbReference type="PATRIC" id="fig|69014.16.peg.998"/>
<dbReference type="HOGENOM" id="CLU_156343_0_0_2"/>
<reference evidence="3 4" key="1">
    <citation type="journal article" date="2005" name="Genome Res.">
        <title>Complete genome sequence of the hyperthermophilic archaeon Thermococcus kodakaraensis KOD1 and comparison with Pyrococcus genomes.</title>
        <authorList>
            <person name="Fukui T."/>
            <person name="Atomi H."/>
            <person name="Kanai T."/>
            <person name="Matsumi R."/>
            <person name="Fujiwara S."/>
            <person name="Imanaka T."/>
        </authorList>
    </citation>
    <scope>NUCLEOTIDE SEQUENCE [LARGE SCALE GENOMIC DNA]</scope>
    <source>
        <strain evidence="4">ATCC BAA-918 / JCM 12380 / KOD1</strain>
    </source>
</reference>
<proteinExistence type="predicted"/>
<dbReference type="AlphaFoldDB" id="Q5JJ99"/>
<keyword evidence="1" id="KW-0812">Transmembrane</keyword>